<reference evidence="1 2" key="1">
    <citation type="submission" date="2018-04" db="EMBL/GenBank/DDBJ databases">
        <authorList>
            <person name="Go L.Y."/>
            <person name="Mitchell J.A."/>
        </authorList>
    </citation>
    <scope>NUCLEOTIDE SEQUENCE [LARGE SCALE GENOMIC DNA]</scope>
    <source>
        <strain evidence="1">ULC066bin1</strain>
    </source>
</reference>
<dbReference type="AlphaFoldDB" id="A0A2W4WJG8"/>
<evidence type="ECO:0000313" key="1">
    <source>
        <dbReference type="EMBL" id="PZO44602.1"/>
    </source>
</evidence>
<protein>
    <recommendedName>
        <fullName evidence="3">DUF928 domain-containing protein</fullName>
    </recommendedName>
</protein>
<evidence type="ECO:0008006" key="3">
    <source>
        <dbReference type="Google" id="ProtNLM"/>
    </source>
</evidence>
<reference evidence="1 2" key="2">
    <citation type="submission" date="2018-06" db="EMBL/GenBank/DDBJ databases">
        <title>Metagenomic assembly of (sub)arctic Cyanobacteria and their associated microbiome from non-axenic cultures.</title>
        <authorList>
            <person name="Baurain D."/>
        </authorList>
    </citation>
    <scope>NUCLEOTIDE SEQUENCE [LARGE SCALE GENOMIC DNA]</scope>
    <source>
        <strain evidence="1">ULC066bin1</strain>
    </source>
</reference>
<organism evidence="1 2">
    <name type="scientific">Pseudanabaena frigida</name>
    <dbReference type="NCBI Taxonomy" id="945775"/>
    <lineage>
        <taxon>Bacteria</taxon>
        <taxon>Bacillati</taxon>
        <taxon>Cyanobacteriota</taxon>
        <taxon>Cyanophyceae</taxon>
        <taxon>Pseudanabaenales</taxon>
        <taxon>Pseudanabaenaceae</taxon>
        <taxon>Pseudanabaena</taxon>
    </lineage>
</organism>
<evidence type="ECO:0000313" key="2">
    <source>
        <dbReference type="Proteomes" id="UP000249467"/>
    </source>
</evidence>
<dbReference type="InterPro" id="IPR010328">
    <property type="entry name" value="DUF928"/>
</dbReference>
<proteinExistence type="predicted"/>
<accession>A0A2W4WJG8</accession>
<comment type="caution">
    <text evidence="1">The sequence shown here is derived from an EMBL/GenBank/DDBJ whole genome shotgun (WGS) entry which is preliminary data.</text>
</comment>
<sequence length="278" mass="31122">MPRLVHFFILKVVHSNYPKRILAMFTQALNICVKTIALVILLNLGLSSLTNEKLEAQSEPANFQKVKAEFIPPKGSGLPKEPTTAGGTRPINCNEVNSCLVPLLPASVISKLDYYPLTVSERPTFYVSLPRTSGTAIFTLYQHLPSQIKKIHRFSFPVKTSGGIISITLPNSAPALQKDSTYEWTLSLSNESTNGFIRRVQLNPYLVQKIRTAKPLEKLAVYAAEGIWYESVETLAELMTSQPNDRQILTEWSVFLKSANINQEFIKQNFAPCCQAEY</sequence>
<name>A0A2W4WJG8_9CYAN</name>
<dbReference type="Pfam" id="PF06051">
    <property type="entry name" value="DUF928"/>
    <property type="match status" value="1"/>
</dbReference>
<dbReference type="EMBL" id="QBML01000002">
    <property type="protein sequence ID" value="PZO44602.1"/>
    <property type="molecule type" value="Genomic_DNA"/>
</dbReference>
<gene>
    <name evidence="1" type="ORF">DCF19_02325</name>
</gene>
<dbReference type="Proteomes" id="UP000249467">
    <property type="component" value="Unassembled WGS sequence"/>
</dbReference>